<name>A0ABW0YQ13_9BACI</name>
<dbReference type="PROSITE" id="PS51257">
    <property type="entry name" value="PROKAR_LIPOPROTEIN"/>
    <property type="match status" value="1"/>
</dbReference>
<evidence type="ECO:0000256" key="1">
    <source>
        <dbReference type="SAM" id="MobiDB-lite"/>
    </source>
</evidence>
<gene>
    <name evidence="4" type="ORF">ACFPU1_07480</name>
</gene>
<feature type="signal peptide" evidence="2">
    <location>
        <begin position="1"/>
        <end position="21"/>
    </location>
</feature>
<accession>A0ABW0YQ13</accession>
<evidence type="ECO:0000256" key="2">
    <source>
        <dbReference type="SAM" id="SignalP"/>
    </source>
</evidence>
<protein>
    <submittedName>
        <fullName evidence="4">FixH family protein</fullName>
    </submittedName>
</protein>
<feature type="domain" description="YtkA-like" evidence="3">
    <location>
        <begin position="39"/>
        <end position="122"/>
    </location>
</feature>
<organism evidence="4 5">
    <name type="scientific">Thalassorhabdus alkalitolerans</name>
    <dbReference type="NCBI Taxonomy" id="2282697"/>
    <lineage>
        <taxon>Bacteria</taxon>
        <taxon>Bacillati</taxon>
        <taxon>Bacillota</taxon>
        <taxon>Bacilli</taxon>
        <taxon>Bacillales</taxon>
        <taxon>Bacillaceae</taxon>
        <taxon>Thalassorhabdus</taxon>
    </lineage>
</organism>
<dbReference type="Proteomes" id="UP001596142">
    <property type="component" value="Unassembled WGS sequence"/>
</dbReference>
<proteinExistence type="predicted"/>
<reference evidence="5" key="1">
    <citation type="journal article" date="2019" name="Int. J. Syst. Evol. Microbiol.">
        <title>The Global Catalogue of Microorganisms (GCM) 10K type strain sequencing project: providing services to taxonomists for standard genome sequencing and annotation.</title>
        <authorList>
            <consortium name="The Broad Institute Genomics Platform"/>
            <consortium name="The Broad Institute Genome Sequencing Center for Infectious Disease"/>
            <person name="Wu L."/>
            <person name="Ma J."/>
        </authorList>
    </citation>
    <scope>NUCLEOTIDE SEQUENCE [LARGE SCALE GENOMIC DNA]</scope>
    <source>
        <strain evidence="5">CECT 7184</strain>
    </source>
</reference>
<feature type="region of interest" description="Disordered" evidence="1">
    <location>
        <begin position="137"/>
        <end position="166"/>
    </location>
</feature>
<keyword evidence="2" id="KW-0732">Signal</keyword>
<evidence type="ECO:0000313" key="4">
    <source>
        <dbReference type="EMBL" id="MFC5712618.1"/>
    </source>
</evidence>
<sequence length="263" mass="29418">MKALHTALPALIAFGVLSACGQGQEEAQEQSEQPASGEEQVEAIEVEILTEKSQKPGEEFELKALVTQGDDKVNDANEVVFEVWKEGEKEESDMVEATDVNEGIYTAPYTIEEVGEFVIQPHVTARGMHRMPTQTISTGDAEEEHSAHGDHEDGDDHDHDHHHEHDSDILSVDFAAKEGEEDGESLSLIADIEKENETLTEAEVQFEIWQHGDEAHSWVKADEIDPGSYHADHLFEEEGEYHIVIHIENEELHEHISESVEVK</sequence>
<dbReference type="InterPro" id="IPR032693">
    <property type="entry name" value="YtkA-like_dom"/>
</dbReference>
<comment type="caution">
    <text evidence="4">The sequence shown here is derived from an EMBL/GenBank/DDBJ whole genome shotgun (WGS) entry which is preliminary data.</text>
</comment>
<keyword evidence="5" id="KW-1185">Reference proteome</keyword>
<dbReference type="RefSeq" id="WP_385939819.1">
    <property type="nucleotide sequence ID" value="NZ_JBHSOZ010000003.1"/>
</dbReference>
<dbReference type="EMBL" id="JBHSOZ010000003">
    <property type="protein sequence ID" value="MFC5712618.1"/>
    <property type="molecule type" value="Genomic_DNA"/>
</dbReference>
<dbReference type="Pfam" id="PF13115">
    <property type="entry name" value="YtkA"/>
    <property type="match status" value="2"/>
</dbReference>
<evidence type="ECO:0000259" key="3">
    <source>
        <dbReference type="Pfam" id="PF13115"/>
    </source>
</evidence>
<feature type="domain" description="YtkA-like" evidence="3">
    <location>
        <begin position="167"/>
        <end position="246"/>
    </location>
</feature>
<evidence type="ECO:0000313" key="5">
    <source>
        <dbReference type="Proteomes" id="UP001596142"/>
    </source>
</evidence>
<feature type="compositionally biased region" description="Basic and acidic residues" evidence="1">
    <location>
        <begin position="144"/>
        <end position="166"/>
    </location>
</feature>
<feature type="chain" id="PRO_5045103027" evidence="2">
    <location>
        <begin position="22"/>
        <end position="263"/>
    </location>
</feature>